<dbReference type="Proteomes" id="UP000450000">
    <property type="component" value="Unassembled WGS sequence"/>
</dbReference>
<proteinExistence type="predicted"/>
<name>A0A6N7KNG9_9ACTN</name>
<gene>
    <name evidence="1" type="ORF">F7Q99_12360</name>
</gene>
<comment type="caution">
    <text evidence="1">The sequence shown here is derived from an EMBL/GenBank/DDBJ whole genome shotgun (WGS) entry which is preliminary data.</text>
</comment>
<accession>A0A6N7KNG9</accession>
<dbReference type="AlphaFoldDB" id="A0A6N7KNG9"/>
<organism evidence="1 2">
    <name type="scientific">Streptomyces kaniharaensis</name>
    <dbReference type="NCBI Taxonomy" id="212423"/>
    <lineage>
        <taxon>Bacteria</taxon>
        <taxon>Bacillati</taxon>
        <taxon>Actinomycetota</taxon>
        <taxon>Actinomycetes</taxon>
        <taxon>Kitasatosporales</taxon>
        <taxon>Streptomycetaceae</taxon>
        <taxon>Streptomyces</taxon>
    </lineage>
</organism>
<sequence length="165" mass="17499">MAPPHTQPVTHDVGLNECASVRGALTWQQQGYVSGFKTPAIQDSFTFADPAAAQQTYQSLLSAMKTCQDTSRTLQGNAHLSPDAEVAQTGTTADGAAFARRWTAVAGMSAPGPQTNHVYLVQRGNLLTVLQFPEFSDKGATYAPTDDRPALTALADRLTSASTTK</sequence>
<evidence type="ECO:0008006" key="3">
    <source>
        <dbReference type="Google" id="ProtNLM"/>
    </source>
</evidence>
<dbReference type="EMBL" id="WBOF01000001">
    <property type="protein sequence ID" value="MQS13056.1"/>
    <property type="molecule type" value="Genomic_DNA"/>
</dbReference>
<keyword evidence="2" id="KW-1185">Reference proteome</keyword>
<reference evidence="1 2" key="1">
    <citation type="submission" date="2019-09" db="EMBL/GenBank/DDBJ databases">
        <title>Genome Sequences of Streptomyces kaniharaensis ATCC 21070.</title>
        <authorList>
            <person name="Zhu W."/>
            <person name="De Crecy-Lagard V."/>
            <person name="Richards N.G."/>
        </authorList>
    </citation>
    <scope>NUCLEOTIDE SEQUENCE [LARGE SCALE GENOMIC DNA]</scope>
    <source>
        <strain evidence="1 2">SF-557</strain>
    </source>
</reference>
<protein>
    <recommendedName>
        <fullName evidence="3">PknH-like extracellular domain-containing protein</fullName>
    </recommendedName>
</protein>
<evidence type="ECO:0000313" key="1">
    <source>
        <dbReference type="EMBL" id="MQS13056.1"/>
    </source>
</evidence>
<evidence type="ECO:0000313" key="2">
    <source>
        <dbReference type="Proteomes" id="UP000450000"/>
    </source>
</evidence>